<dbReference type="Proteomes" id="UP000190797">
    <property type="component" value="Chromosome"/>
</dbReference>
<gene>
    <name evidence="1" type="ORF">BKM31_44755</name>
</gene>
<dbReference type="KEGG" id="noa:BKM31_44755"/>
<dbReference type="AlphaFoldDB" id="A0A1V0ABP6"/>
<keyword evidence="2" id="KW-1185">Reference proteome</keyword>
<accession>A0A1V0ABP6</accession>
<dbReference type="EMBL" id="CP017717">
    <property type="protein sequence ID" value="AQZ67634.1"/>
    <property type="molecule type" value="Genomic_DNA"/>
</dbReference>
<sequence length="251" mass="25745">MATRHNTCLNPACANDNAGWGGGSTPARTAVSGFSRPFAARYTSGTFSNSSRGTVVAGQQYTVSMYCYFDNPLATISGAVYIEWRNAASSVITYSNGSYSVPARAVSRVSLTATAPANAAFASLITDNYNFGSGPADFTMVLVEAAPTLDSYFDGDSPGASWDGVPGSSASTLPDSGVTGVMAATLPALTMSLTGEVRVEGVLNIVLPPLQVALSGTSDVVPQRPGTMTAADRAAVAMTAVDRRGPRMEGG</sequence>
<evidence type="ECO:0000313" key="1">
    <source>
        <dbReference type="EMBL" id="AQZ67634.1"/>
    </source>
</evidence>
<dbReference type="OrthoDB" id="3539402at2"/>
<dbReference type="RefSeq" id="WP_080043947.1">
    <property type="nucleotide sequence ID" value="NZ_CP017717.1"/>
</dbReference>
<organism evidence="1 2">
    <name type="scientific">[Actinomadura] parvosata subsp. kistnae</name>
    <dbReference type="NCBI Taxonomy" id="1909395"/>
    <lineage>
        <taxon>Bacteria</taxon>
        <taxon>Bacillati</taxon>
        <taxon>Actinomycetota</taxon>
        <taxon>Actinomycetes</taxon>
        <taxon>Streptosporangiales</taxon>
        <taxon>Streptosporangiaceae</taxon>
        <taxon>Nonomuraea</taxon>
    </lineage>
</organism>
<protein>
    <submittedName>
        <fullName evidence="1">Uncharacterized protein</fullName>
    </submittedName>
</protein>
<reference evidence="2" key="1">
    <citation type="journal article" date="2017" name="Med. Chem. Commun.">
        <title>Nonomuraea sp. ATCC 55076 harbours the largest actinomycete chromosome to date and the kistamicin biosynthetic gene cluster.</title>
        <authorList>
            <person name="Nazari B."/>
            <person name="Forneris C.C."/>
            <person name="Gibson M.I."/>
            <person name="Moon K."/>
            <person name="Schramma K.R."/>
            <person name="Seyedsayamdost M.R."/>
        </authorList>
    </citation>
    <scope>NUCLEOTIDE SEQUENCE [LARGE SCALE GENOMIC DNA]</scope>
    <source>
        <strain evidence="2">ATCC 55076</strain>
    </source>
</reference>
<dbReference type="Gene3D" id="2.60.120.260">
    <property type="entry name" value="Galactose-binding domain-like"/>
    <property type="match status" value="1"/>
</dbReference>
<evidence type="ECO:0000313" key="2">
    <source>
        <dbReference type="Proteomes" id="UP000190797"/>
    </source>
</evidence>
<dbReference type="STRING" id="1909395.BKM31_44755"/>
<name>A0A1V0ABP6_9ACTN</name>
<proteinExistence type="predicted"/>